<dbReference type="RefSeq" id="WP_374787177.1">
    <property type="nucleotide sequence ID" value="NZ_JBHFLB010000011.1"/>
</dbReference>
<accession>A0ABV4W2P8</accession>
<protein>
    <submittedName>
        <fullName evidence="1">Uncharacterized protein</fullName>
    </submittedName>
</protein>
<dbReference type="Proteomes" id="UP001576762">
    <property type="component" value="Unassembled WGS sequence"/>
</dbReference>
<reference evidence="1 2" key="1">
    <citation type="submission" date="2024-09" db="EMBL/GenBank/DDBJ databases">
        <title>Draft genome sequences of 6 high pH adapted Marinobacter shengliensis sp. isolated from Mariana forearc serpentinite mud volcanoes.</title>
        <authorList>
            <person name="Elkassas S."/>
            <person name="Serres M."/>
            <person name="Michael N."/>
            <person name="Amina P."/>
            <person name="Teodora Z."/>
            <person name="Julie H."/>
        </authorList>
    </citation>
    <scope>NUCLEOTIDE SEQUENCE [LARGE SCALE GENOMIC DNA]</scope>
    <source>
        <strain evidence="1 2">EB4</strain>
    </source>
</reference>
<evidence type="ECO:0000313" key="1">
    <source>
        <dbReference type="EMBL" id="MFB2714388.1"/>
    </source>
</evidence>
<proteinExistence type="predicted"/>
<organism evidence="1 2">
    <name type="scientific">Marinobacter shengliensis</name>
    <dbReference type="NCBI Taxonomy" id="1389223"/>
    <lineage>
        <taxon>Bacteria</taxon>
        <taxon>Pseudomonadati</taxon>
        <taxon>Pseudomonadota</taxon>
        <taxon>Gammaproteobacteria</taxon>
        <taxon>Pseudomonadales</taxon>
        <taxon>Marinobacteraceae</taxon>
        <taxon>Marinobacter</taxon>
    </lineage>
</organism>
<dbReference type="EMBL" id="JBHFLD010000002">
    <property type="protein sequence ID" value="MFB2714388.1"/>
    <property type="molecule type" value="Genomic_DNA"/>
</dbReference>
<name>A0ABV4W2P8_9GAMM</name>
<comment type="caution">
    <text evidence="1">The sequence shown here is derived from an EMBL/GenBank/DDBJ whole genome shotgun (WGS) entry which is preliminary data.</text>
</comment>
<evidence type="ECO:0000313" key="2">
    <source>
        <dbReference type="Proteomes" id="UP001576762"/>
    </source>
</evidence>
<keyword evidence="2" id="KW-1185">Reference proteome</keyword>
<gene>
    <name evidence="1" type="ORF">ACE05E_02730</name>
</gene>
<dbReference type="Gene3D" id="3.40.50.2300">
    <property type="match status" value="1"/>
</dbReference>
<sequence length="59" mass="6918">MHLVERMLAPENWQALDFRQFSRVLNPELREQEFSAEQLMDRFSSGLIQLGGGNQLVRQ</sequence>